<comment type="caution">
    <text evidence="3">The sequence shown here is derived from an EMBL/GenBank/DDBJ whole genome shotgun (WGS) entry which is preliminary data.</text>
</comment>
<dbReference type="Pfam" id="PF12697">
    <property type="entry name" value="Abhydrolase_6"/>
    <property type="match status" value="1"/>
</dbReference>
<keyword evidence="1" id="KW-0732">Signal</keyword>
<dbReference type="Gene3D" id="3.40.50.1820">
    <property type="entry name" value="alpha/beta hydrolase"/>
    <property type="match status" value="1"/>
</dbReference>
<gene>
    <name evidence="3" type="primary">pytH_1</name>
    <name evidence="3" type="ORF">LMG32289_02733</name>
</gene>
<dbReference type="PANTHER" id="PTHR37017">
    <property type="entry name" value="AB HYDROLASE-1 DOMAIN-CONTAINING PROTEIN-RELATED"/>
    <property type="match status" value="1"/>
</dbReference>
<dbReference type="SUPFAM" id="SSF53474">
    <property type="entry name" value="alpha/beta-Hydrolases"/>
    <property type="match status" value="1"/>
</dbReference>
<feature type="domain" description="AB hydrolase-1" evidence="2">
    <location>
        <begin position="44"/>
        <end position="258"/>
    </location>
</feature>
<dbReference type="Proteomes" id="UP000706525">
    <property type="component" value="Unassembled WGS sequence"/>
</dbReference>
<dbReference type="PANTHER" id="PTHR37017:SF11">
    <property type="entry name" value="ESTERASE_LIPASE_THIOESTERASE DOMAIN-CONTAINING PROTEIN"/>
    <property type="match status" value="1"/>
</dbReference>
<sequence length="264" mass="27375">MDRVANVYRTTTIALVAAVAATAFSLAARPAEAAEAAVANGKTIVLVHGAFADGSSWNKVIPTLQQRGYKVVAVQNPLTSLADDVAATNRVIDAQKGDVVLVGHSWGGVVITEAGNNPKVKSLVYVAAFAPEAGQSVADASKSYAPAPGLKNLVADSGGFLTLTDADFKTYFAPDVSPAEVKLMAATQGPVQSKVFGEKVGDSAAWKSKPSWFVLAQKDQMIPPTQQADDARKIHATVVKVNASHVPMVSQPKAVADAILAAAK</sequence>
<dbReference type="EMBL" id="CAJZAG010000005">
    <property type="protein sequence ID" value="CAG9172969.1"/>
    <property type="molecule type" value="Genomic_DNA"/>
</dbReference>
<reference evidence="3 4" key="1">
    <citation type="submission" date="2021-08" db="EMBL/GenBank/DDBJ databases">
        <authorList>
            <person name="Peeters C."/>
        </authorList>
    </citation>
    <scope>NUCLEOTIDE SEQUENCE [LARGE SCALE GENOMIC DNA]</scope>
    <source>
        <strain evidence="3 4">LMG 32289</strain>
    </source>
</reference>
<dbReference type="RefSeq" id="WP_223988976.1">
    <property type="nucleotide sequence ID" value="NZ_CAJZAG010000005.1"/>
</dbReference>
<dbReference type="InterPro" id="IPR000073">
    <property type="entry name" value="AB_hydrolase_1"/>
</dbReference>
<evidence type="ECO:0000313" key="4">
    <source>
        <dbReference type="Proteomes" id="UP000706525"/>
    </source>
</evidence>
<keyword evidence="4" id="KW-1185">Reference proteome</keyword>
<dbReference type="EC" id="3.1.1.88" evidence="3"/>
<protein>
    <submittedName>
        <fullName evidence="3">Pyrethroid hydrolase</fullName>
        <ecNumber evidence="3">3.1.1.88</ecNumber>
    </submittedName>
</protein>
<evidence type="ECO:0000256" key="1">
    <source>
        <dbReference type="SAM" id="SignalP"/>
    </source>
</evidence>
<proteinExistence type="predicted"/>
<organism evidence="3 4">
    <name type="scientific">Cupriavidus pampae</name>
    <dbReference type="NCBI Taxonomy" id="659251"/>
    <lineage>
        <taxon>Bacteria</taxon>
        <taxon>Pseudomonadati</taxon>
        <taxon>Pseudomonadota</taxon>
        <taxon>Betaproteobacteria</taxon>
        <taxon>Burkholderiales</taxon>
        <taxon>Burkholderiaceae</taxon>
        <taxon>Cupriavidus</taxon>
    </lineage>
</organism>
<feature type="chain" id="PRO_5046417988" evidence="1">
    <location>
        <begin position="34"/>
        <end position="264"/>
    </location>
</feature>
<name>A0ABM8WZE4_9BURK</name>
<dbReference type="InterPro" id="IPR052897">
    <property type="entry name" value="Sec-Metab_Biosynth_Hydrolase"/>
</dbReference>
<accession>A0ABM8WZE4</accession>
<dbReference type="InterPro" id="IPR029058">
    <property type="entry name" value="AB_hydrolase_fold"/>
</dbReference>
<evidence type="ECO:0000259" key="2">
    <source>
        <dbReference type="Pfam" id="PF12697"/>
    </source>
</evidence>
<evidence type="ECO:0000313" key="3">
    <source>
        <dbReference type="EMBL" id="CAG9172969.1"/>
    </source>
</evidence>
<dbReference type="GO" id="GO:0102209">
    <property type="term" value="F:trans-permethrin hydrolase activity"/>
    <property type="evidence" value="ECO:0007669"/>
    <property type="project" value="UniProtKB-EC"/>
</dbReference>
<keyword evidence="3" id="KW-0378">Hydrolase</keyword>
<feature type="signal peptide" evidence="1">
    <location>
        <begin position="1"/>
        <end position="33"/>
    </location>
</feature>